<gene>
    <name evidence="3" type="ORF">GCM10023153_26380</name>
</gene>
<protein>
    <submittedName>
        <fullName evidence="3">Universal stress protein</fullName>
    </submittedName>
</protein>
<evidence type="ECO:0000313" key="3">
    <source>
        <dbReference type="EMBL" id="GAA4399806.1"/>
    </source>
</evidence>
<proteinExistence type="inferred from homology"/>
<comment type="similarity">
    <text evidence="1">Belongs to the universal stress protein A family.</text>
</comment>
<dbReference type="Gene3D" id="3.40.50.620">
    <property type="entry name" value="HUPs"/>
    <property type="match status" value="2"/>
</dbReference>
<dbReference type="InterPro" id="IPR006016">
    <property type="entry name" value="UspA"/>
</dbReference>
<evidence type="ECO:0000259" key="2">
    <source>
        <dbReference type="Pfam" id="PF00582"/>
    </source>
</evidence>
<dbReference type="CDD" id="cd00293">
    <property type="entry name" value="USP-like"/>
    <property type="match status" value="2"/>
</dbReference>
<feature type="domain" description="UspA" evidence="2">
    <location>
        <begin position="160"/>
        <end position="295"/>
    </location>
</feature>
<dbReference type="Proteomes" id="UP001500390">
    <property type="component" value="Unassembled WGS sequence"/>
</dbReference>
<keyword evidence="4" id="KW-1185">Reference proteome</keyword>
<comment type="caution">
    <text evidence="3">The sequence shown here is derived from an EMBL/GenBank/DDBJ whole genome shotgun (WGS) entry which is preliminary data.</text>
</comment>
<sequence>MTILLAFSPHQDDTGAVELACQLARSNNDTVHAVTVVPQAWPTAVAGDTDRDFKLWAKEEGEWSASKARDVLAEHPDVVSEASWCAGRSVPQALLDRAAELDAGLIVVGSGDEGPHGKVFLTSKTDRLLHSSGVPVAIAPQGYWCGPTGRVTRATLGFRGDDATWSLLDRAAEICRRVDASLRLVTYAVRGRTMRPSTVSGAEEMVHQQWIRQATAELQEAVEHLHSLGFTDDQVSSEVAVGTSWGRAMDRLEWHRGDVLVVGSSSTSSLLQRVFLGSSAAKIVRNSPVPVLVVP</sequence>
<dbReference type="PANTHER" id="PTHR46268:SF6">
    <property type="entry name" value="UNIVERSAL STRESS PROTEIN UP12"/>
    <property type="match status" value="1"/>
</dbReference>
<dbReference type="RefSeq" id="WP_159898674.1">
    <property type="nucleotide sequence ID" value="NZ_BAABFX010000037.1"/>
</dbReference>
<dbReference type="EMBL" id="BAABFX010000037">
    <property type="protein sequence ID" value="GAA4399806.1"/>
    <property type="molecule type" value="Genomic_DNA"/>
</dbReference>
<feature type="domain" description="UspA" evidence="2">
    <location>
        <begin position="2"/>
        <end position="139"/>
    </location>
</feature>
<accession>A0ABP8K2X7</accession>
<dbReference type="PANTHER" id="PTHR46268">
    <property type="entry name" value="STRESS RESPONSE PROTEIN NHAX"/>
    <property type="match status" value="1"/>
</dbReference>
<reference evidence="4" key="1">
    <citation type="journal article" date="2019" name="Int. J. Syst. Evol. Microbiol.">
        <title>The Global Catalogue of Microorganisms (GCM) 10K type strain sequencing project: providing services to taxonomists for standard genome sequencing and annotation.</title>
        <authorList>
            <consortium name="The Broad Institute Genomics Platform"/>
            <consortium name="The Broad Institute Genome Sequencing Center for Infectious Disease"/>
            <person name="Wu L."/>
            <person name="Ma J."/>
        </authorList>
    </citation>
    <scope>NUCLEOTIDE SEQUENCE [LARGE SCALE GENOMIC DNA]</scope>
    <source>
        <strain evidence="4">JCM 17738</strain>
    </source>
</reference>
<dbReference type="SUPFAM" id="SSF52402">
    <property type="entry name" value="Adenine nucleotide alpha hydrolases-like"/>
    <property type="match status" value="2"/>
</dbReference>
<dbReference type="Pfam" id="PF00582">
    <property type="entry name" value="Usp"/>
    <property type="match status" value="2"/>
</dbReference>
<organism evidence="3 4">
    <name type="scientific">Ornithinibacter aureus</name>
    <dbReference type="NCBI Taxonomy" id="622664"/>
    <lineage>
        <taxon>Bacteria</taxon>
        <taxon>Bacillati</taxon>
        <taxon>Actinomycetota</taxon>
        <taxon>Actinomycetes</taxon>
        <taxon>Micrococcales</taxon>
        <taxon>Intrasporangiaceae</taxon>
        <taxon>Ornithinibacter</taxon>
    </lineage>
</organism>
<name>A0ABP8K2X7_9MICO</name>
<evidence type="ECO:0000256" key="1">
    <source>
        <dbReference type="ARBA" id="ARBA00008791"/>
    </source>
</evidence>
<evidence type="ECO:0000313" key="4">
    <source>
        <dbReference type="Proteomes" id="UP001500390"/>
    </source>
</evidence>
<dbReference type="InterPro" id="IPR014729">
    <property type="entry name" value="Rossmann-like_a/b/a_fold"/>
</dbReference>